<keyword evidence="6" id="KW-1185">Reference proteome</keyword>
<dbReference type="EMBL" id="FWXV01000009">
    <property type="protein sequence ID" value="SMD23740.1"/>
    <property type="molecule type" value="Genomic_DNA"/>
</dbReference>
<dbReference type="PANTHER" id="PTHR44942:SF4">
    <property type="entry name" value="METHYLTRANSFERASE TYPE 11 DOMAIN-CONTAINING PROTEIN"/>
    <property type="match status" value="1"/>
</dbReference>
<keyword evidence="3 5" id="KW-0808">Transferase</keyword>
<protein>
    <submittedName>
        <fullName evidence="5">Methyltransferase domain-containing protein</fullName>
    </submittedName>
</protein>
<evidence type="ECO:0000256" key="2">
    <source>
        <dbReference type="ARBA" id="ARBA00022603"/>
    </source>
</evidence>
<dbReference type="Proteomes" id="UP000192674">
    <property type="component" value="Unassembled WGS sequence"/>
</dbReference>
<dbReference type="Pfam" id="PF08241">
    <property type="entry name" value="Methyltransf_11"/>
    <property type="match status" value="1"/>
</dbReference>
<dbReference type="RefSeq" id="WP_084432645.1">
    <property type="nucleotide sequence ID" value="NZ_FWXV01000009.1"/>
</dbReference>
<sequence>MTAQPGLVFGVDPAHYDQHRPAVPELAAEWLLPQDSNVVVDVGAGTGHLTRILLGRATKVIAVDPDEQMCAWLRERFPDATVHLGSSEHLPVSTAAADAVLTSNAWHWFDPAKAGAEAARCLKPGGVLGVSWHDRGHSDMWLDEVQDVILSAHNPSRPIHQLKLPEDLPFSPVEKHVIGYEREMTPQEICAMHSTYSAIISLGDDDRAALLGKLYDHLTGLAEDRGTPTLGVPFVATLYRTHRLS</sequence>
<feature type="domain" description="Methyltransferase type 11" evidence="4">
    <location>
        <begin position="40"/>
        <end position="128"/>
    </location>
</feature>
<evidence type="ECO:0000259" key="4">
    <source>
        <dbReference type="Pfam" id="PF08241"/>
    </source>
</evidence>
<gene>
    <name evidence="5" type="ORF">SAMN05661093_08190</name>
</gene>
<evidence type="ECO:0000313" key="6">
    <source>
        <dbReference type="Proteomes" id="UP000192674"/>
    </source>
</evidence>
<dbReference type="InterPro" id="IPR029063">
    <property type="entry name" value="SAM-dependent_MTases_sf"/>
</dbReference>
<dbReference type="OrthoDB" id="9797252at2"/>
<accession>A0A1Y5Y1G5</accession>
<dbReference type="SUPFAM" id="SSF53335">
    <property type="entry name" value="S-adenosyl-L-methionine-dependent methyltransferases"/>
    <property type="match status" value="1"/>
</dbReference>
<proteinExistence type="inferred from homology"/>
<evidence type="ECO:0000256" key="1">
    <source>
        <dbReference type="ARBA" id="ARBA00008361"/>
    </source>
</evidence>
<dbReference type="Gene3D" id="3.40.50.150">
    <property type="entry name" value="Vaccinia Virus protein VP39"/>
    <property type="match status" value="1"/>
</dbReference>
<evidence type="ECO:0000313" key="5">
    <source>
        <dbReference type="EMBL" id="SMD23740.1"/>
    </source>
</evidence>
<organism evidence="5 6">
    <name type="scientific">Kibdelosporangium aridum</name>
    <dbReference type="NCBI Taxonomy" id="2030"/>
    <lineage>
        <taxon>Bacteria</taxon>
        <taxon>Bacillati</taxon>
        <taxon>Actinomycetota</taxon>
        <taxon>Actinomycetes</taxon>
        <taxon>Pseudonocardiales</taxon>
        <taxon>Pseudonocardiaceae</taxon>
        <taxon>Kibdelosporangium</taxon>
    </lineage>
</organism>
<dbReference type="CDD" id="cd02440">
    <property type="entry name" value="AdoMet_MTases"/>
    <property type="match status" value="1"/>
</dbReference>
<reference evidence="5 6" key="1">
    <citation type="submission" date="2017-04" db="EMBL/GenBank/DDBJ databases">
        <authorList>
            <person name="Afonso C.L."/>
            <person name="Miller P.J."/>
            <person name="Scott M.A."/>
            <person name="Spackman E."/>
            <person name="Goraichik I."/>
            <person name="Dimitrov K.M."/>
            <person name="Suarez D.L."/>
            <person name="Swayne D.E."/>
        </authorList>
    </citation>
    <scope>NUCLEOTIDE SEQUENCE [LARGE SCALE GENOMIC DNA]</scope>
    <source>
        <strain evidence="5 6">DSM 43828</strain>
    </source>
</reference>
<dbReference type="GO" id="GO:0008757">
    <property type="term" value="F:S-adenosylmethionine-dependent methyltransferase activity"/>
    <property type="evidence" value="ECO:0007669"/>
    <property type="project" value="InterPro"/>
</dbReference>
<dbReference type="PANTHER" id="PTHR44942">
    <property type="entry name" value="METHYLTRANSF_11 DOMAIN-CONTAINING PROTEIN"/>
    <property type="match status" value="1"/>
</dbReference>
<keyword evidence="2 5" id="KW-0489">Methyltransferase</keyword>
<comment type="similarity">
    <text evidence="1">Belongs to the methyltransferase superfamily.</text>
</comment>
<dbReference type="AlphaFoldDB" id="A0A1Y5Y1G5"/>
<dbReference type="InterPro" id="IPR013216">
    <property type="entry name" value="Methyltransf_11"/>
</dbReference>
<evidence type="ECO:0000256" key="3">
    <source>
        <dbReference type="ARBA" id="ARBA00022679"/>
    </source>
</evidence>
<name>A0A1Y5Y1G5_KIBAR</name>
<dbReference type="InterPro" id="IPR051052">
    <property type="entry name" value="Diverse_substrate_MTase"/>
</dbReference>
<dbReference type="GO" id="GO:0032259">
    <property type="term" value="P:methylation"/>
    <property type="evidence" value="ECO:0007669"/>
    <property type="project" value="UniProtKB-KW"/>
</dbReference>